<dbReference type="AlphaFoldDB" id="M0N693"/>
<feature type="region of interest" description="Disordered" evidence="10">
    <location>
        <begin position="351"/>
        <end position="375"/>
    </location>
</feature>
<dbReference type="Pfam" id="PF00180">
    <property type="entry name" value="Iso_dh"/>
    <property type="match status" value="1"/>
</dbReference>
<keyword evidence="8" id="KW-0464">Manganese</keyword>
<evidence type="ECO:0000256" key="3">
    <source>
        <dbReference type="ARBA" id="ARBA00007769"/>
    </source>
</evidence>
<dbReference type="InterPro" id="IPR050501">
    <property type="entry name" value="ICDH/IPMDH"/>
</dbReference>
<evidence type="ECO:0000259" key="11">
    <source>
        <dbReference type="SMART" id="SM01329"/>
    </source>
</evidence>
<protein>
    <recommendedName>
        <fullName evidence="4">D-malate dehydrogenase (decarboxylating)</fullName>
        <ecNumber evidence="4">1.1.1.83</ecNumber>
    </recommendedName>
</protein>
<dbReference type="PROSITE" id="PS00470">
    <property type="entry name" value="IDH_IMDH"/>
    <property type="match status" value="1"/>
</dbReference>
<dbReference type="GO" id="GO:0000287">
    <property type="term" value="F:magnesium ion binding"/>
    <property type="evidence" value="ECO:0007669"/>
    <property type="project" value="InterPro"/>
</dbReference>
<keyword evidence="5" id="KW-0479">Metal-binding</keyword>
<dbReference type="STRING" id="1227456.C450_09052"/>
<dbReference type="PANTHER" id="PTHR43275:SF1">
    <property type="entry name" value="D-MALATE DEHYDROGENASE [DECARBOXYLATING]"/>
    <property type="match status" value="1"/>
</dbReference>
<dbReference type="NCBIfam" id="TIGR02089">
    <property type="entry name" value="TTC"/>
    <property type="match status" value="1"/>
</dbReference>
<dbReference type="PANTHER" id="PTHR43275">
    <property type="entry name" value="D-MALATE DEHYDROGENASE [DECARBOXYLATING]"/>
    <property type="match status" value="1"/>
</dbReference>
<gene>
    <name evidence="12" type="ORF">C450_09052</name>
</gene>
<organism evidence="12 13">
    <name type="scientific">Halococcus salifodinae DSM 8989</name>
    <dbReference type="NCBI Taxonomy" id="1227456"/>
    <lineage>
        <taxon>Archaea</taxon>
        <taxon>Methanobacteriati</taxon>
        <taxon>Methanobacteriota</taxon>
        <taxon>Stenosarchaea group</taxon>
        <taxon>Halobacteria</taxon>
        <taxon>Halobacteriales</taxon>
        <taxon>Halococcaceae</taxon>
        <taxon>Halococcus</taxon>
    </lineage>
</organism>
<comment type="similarity">
    <text evidence="3">Belongs to the isocitrate and isopropylmalate dehydrogenases family.</text>
</comment>
<evidence type="ECO:0000256" key="4">
    <source>
        <dbReference type="ARBA" id="ARBA00013126"/>
    </source>
</evidence>
<evidence type="ECO:0000256" key="7">
    <source>
        <dbReference type="ARBA" id="ARBA00023027"/>
    </source>
</evidence>
<dbReference type="PATRIC" id="fig|1227456.3.peg.1827"/>
<keyword evidence="7" id="KW-0520">NAD</keyword>
<dbReference type="SMART" id="SM01329">
    <property type="entry name" value="Iso_dh"/>
    <property type="match status" value="1"/>
</dbReference>
<dbReference type="InterPro" id="IPR019818">
    <property type="entry name" value="IsoCit/isopropylmalate_DH_CS"/>
</dbReference>
<dbReference type="InterPro" id="IPR024084">
    <property type="entry name" value="IsoPropMal-DH-like_dom"/>
</dbReference>
<keyword evidence="6" id="KW-0560">Oxidoreductase</keyword>
<evidence type="ECO:0000256" key="6">
    <source>
        <dbReference type="ARBA" id="ARBA00023002"/>
    </source>
</evidence>
<dbReference type="EC" id="1.1.1.83" evidence="4"/>
<name>M0N693_9EURY</name>
<dbReference type="Gene3D" id="3.40.718.10">
    <property type="entry name" value="Isopropylmalate Dehydrogenase"/>
    <property type="match status" value="1"/>
</dbReference>
<dbReference type="EMBL" id="AOME01000051">
    <property type="protein sequence ID" value="EMA53447.1"/>
    <property type="molecule type" value="Genomic_DNA"/>
</dbReference>
<dbReference type="OrthoDB" id="6813at2157"/>
<evidence type="ECO:0000313" key="13">
    <source>
        <dbReference type="Proteomes" id="UP000011625"/>
    </source>
</evidence>
<dbReference type="SUPFAM" id="SSF53659">
    <property type="entry name" value="Isocitrate/Isopropylmalate dehydrogenase-like"/>
    <property type="match status" value="1"/>
</dbReference>
<accession>M0N693</accession>
<dbReference type="Proteomes" id="UP000011625">
    <property type="component" value="Unassembled WGS sequence"/>
</dbReference>
<evidence type="ECO:0000313" key="12">
    <source>
        <dbReference type="EMBL" id="EMA53447.1"/>
    </source>
</evidence>
<evidence type="ECO:0000256" key="2">
    <source>
        <dbReference type="ARBA" id="ARBA00001946"/>
    </source>
</evidence>
<reference evidence="12 13" key="1">
    <citation type="journal article" date="2014" name="PLoS Genet.">
        <title>Phylogenetically driven sequencing of extremely halophilic archaea reveals strategies for static and dynamic osmo-response.</title>
        <authorList>
            <person name="Becker E.A."/>
            <person name="Seitzer P.M."/>
            <person name="Tritt A."/>
            <person name="Larsen D."/>
            <person name="Krusor M."/>
            <person name="Yao A.I."/>
            <person name="Wu D."/>
            <person name="Madern D."/>
            <person name="Eisen J.A."/>
            <person name="Darling A.E."/>
            <person name="Facciotti M.T."/>
        </authorList>
    </citation>
    <scope>NUCLEOTIDE SEQUENCE [LARGE SCALE GENOMIC DNA]</scope>
    <source>
        <strain evidence="12 13">DSM 8989</strain>
    </source>
</reference>
<comment type="cofactor">
    <cofactor evidence="1">
        <name>Mn(2+)</name>
        <dbReference type="ChEBI" id="CHEBI:29035"/>
    </cofactor>
</comment>
<feature type="domain" description="Isopropylmalate dehydrogenase-like" evidence="11">
    <location>
        <begin position="28"/>
        <end position="370"/>
    </location>
</feature>
<dbReference type="GO" id="GO:0046553">
    <property type="term" value="F:D-malate dehydrogenase (decarboxylating) (NAD+) activity"/>
    <property type="evidence" value="ECO:0007669"/>
    <property type="project" value="UniProtKB-EC"/>
</dbReference>
<sequence>MVIERLIRSDSTRIFFTRIGDDRRVPYEVALLPGDGIGPAVVDAALPVFEAVADRHGFTLETTVFDWGSERYHSKGTMMPDDGLDQLEGYDAILLGAVGDPSVPDHVTLNGLLIPIRKGFEQYVCKRPATLFAGIESPIQNHTDDIDFVVYRENTEGEYSDIGGREHRGTDAELAVQSAVFTRTGTERIVRQAFEAATAREGKLTSVTKSNAQAHGMVFWDDIVNEVHEEFPEVEVERLLVDAASMDLIRRPEAFDVLVASNLFGDILTDIGAVVSGGMGLAPSGNINPTMEYPSMFEPVHGSAPDIVGQEIANPIATVRSGAMLFEHLGESSAAETLRTVVENHLADAAAPRTPDLGGAASTTDVTEALEERIE</sequence>
<proteinExistence type="inferred from homology"/>
<evidence type="ECO:0000256" key="1">
    <source>
        <dbReference type="ARBA" id="ARBA00001936"/>
    </source>
</evidence>
<evidence type="ECO:0000256" key="10">
    <source>
        <dbReference type="SAM" id="MobiDB-lite"/>
    </source>
</evidence>
<dbReference type="GO" id="GO:0051287">
    <property type="term" value="F:NAD binding"/>
    <property type="evidence" value="ECO:0007669"/>
    <property type="project" value="InterPro"/>
</dbReference>
<dbReference type="NCBIfam" id="NF002898">
    <property type="entry name" value="PRK03437.1"/>
    <property type="match status" value="1"/>
</dbReference>
<dbReference type="InterPro" id="IPR011829">
    <property type="entry name" value="TTC_DH"/>
</dbReference>
<comment type="cofactor">
    <cofactor evidence="2">
        <name>Mg(2+)</name>
        <dbReference type="ChEBI" id="CHEBI:18420"/>
    </cofactor>
</comment>
<evidence type="ECO:0000256" key="8">
    <source>
        <dbReference type="ARBA" id="ARBA00023211"/>
    </source>
</evidence>
<evidence type="ECO:0000256" key="9">
    <source>
        <dbReference type="ARBA" id="ARBA00049301"/>
    </source>
</evidence>
<keyword evidence="13" id="KW-1185">Reference proteome</keyword>
<comment type="caution">
    <text evidence="12">The sequence shown here is derived from an EMBL/GenBank/DDBJ whole genome shotgun (WGS) entry which is preliminary data.</text>
</comment>
<evidence type="ECO:0000256" key="5">
    <source>
        <dbReference type="ARBA" id="ARBA00022723"/>
    </source>
</evidence>
<comment type="catalytic activity">
    <reaction evidence="9">
        <text>(R)-malate + NAD(+) = pyruvate + CO2 + NADH</text>
        <dbReference type="Rhea" id="RHEA:18365"/>
        <dbReference type="ChEBI" id="CHEBI:15361"/>
        <dbReference type="ChEBI" id="CHEBI:15588"/>
        <dbReference type="ChEBI" id="CHEBI:16526"/>
        <dbReference type="ChEBI" id="CHEBI:57540"/>
        <dbReference type="ChEBI" id="CHEBI:57945"/>
        <dbReference type="EC" id="1.1.1.83"/>
    </reaction>
</comment>